<proteinExistence type="predicted"/>
<reference evidence="1 2" key="1">
    <citation type="journal article" date="2024" name="Commun. Biol.">
        <title>Comparative genomic analysis of thermophilic fungi reveals convergent evolutionary adaptations and gene losses.</title>
        <authorList>
            <person name="Steindorff A.S."/>
            <person name="Aguilar-Pontes M.V."/>
            <person name="Robinson A.J."/>
            <person name="Andreopoulos B."/>
            <person name="LaButti K."/>
            <person name="Kuo A."/>
            <person name="Mondo S."/>
            <person name="Riley R."/>
            <person name="Otillar R."/>
            <person name="Haridas S."/>
            <person name="Lipzen A."/>
            <person name="Grimwood J."/>
            <person name="Schmutz J."/>
            <person name="Clum A."/>
            <person name="Reid I.D."/>
            <person name="Moisan M.C."/>
            <person name="Butler G."/>
            <person name="Nguyen T.T.M."/>
            <person name="Dewar K."/>
            <person name="Conant G."/>
            <person name="Drula E."/>
            <person name="Henrissat B."/>
            <person name="Hansel C."/>
            <person name="Singer S."/>
            <person name="Hutchinson M.I."/>
            <person name="de Vries R.P."/>
            <person name="Natvig D.O."/>
            <person name="Powell A.J."/>
            <person name="Tsang A."/>
            <person name="Grigoriev I.V."/>
        </authorList>
    </citation>
    <scope>NUCLEOTIDE SEQUENCE [LARGE SCALE GENOMIC DNA]</scope>
    <source>
        <strain evidence="1 2">CBS 494.80</strain>
    </source>
</reference>
<dbReference type="Proteomes" id="UP001595075">
    <property type="component" value="Unassembled WGS sequence"/>
</dbReference>
<dbReference type="EMBL" id="JAZHXI010000006">
    <property type="protein sequence ID" value="KAL2070344.1"/>
    <property type="molecule type" value="Genomic_DNA"/>
</dbReference>
<comment type="caution">
    <text evidence="1">The sequence shown here is derived from an EMBL/GenBank/DDBJ whole genome shotgun (WGS) entry which is preliminary data.</text>
</comment>
<keyword evidence="2" id="KW-1185">Reference proteome</keyword>
<accession>A0ABR4CK34</accession>
<evidence type="ECO:0000313" key="1">
    <source>
        <dbReference type="EMBL" id="KAL2070344.1"/>
    </source>
</evidence>
<name>A0ABR4CK34_9HELO</name>
<gene>
    <name evidence="1" type="ORF">VTL71DRAFT_13370</name>
</gene>
<evidence type="ECO:0000313" key="2">
    <source>
        <dbReference type="Proteomes" id="UP001595075"/>
    </source>
</evidence>
<sequence length="90" mass="10152">MASLWILVILIAIPLALFVAWLIVSSCLGDSFRMRVSNVSINPRRALFDRNYLQTVTSNGQGSWNQIEMDDMLGESPRSSMDSDSVHLHR</sequence>
<organism evidence="1 2">
    <name type="scientific">Oculimacula yallundae</name>
    <dbReference type="NCBI Taxonomy" id="86028"/>
    <lineage>
        <taxon>Eukaryota</taxon>
        <taxon>Fungi</taxon>
        <taxon>Dikarya</taxon>
        <taxon>Ascomycota</taxon>
        <taxon>Pezizomycotina</taxon>
        <taxon>Leotiomycetes</taxon>
        <taxon>Helotiales</taxon>
        <taxon>Ploettnerulaceae</taxon>
        <taxon>Oculimacula</taxon>
    </lineage>
</organism>
<protein>
    <submittedName>
        <fullName evidence="1">Uncharacterized protein</fullName>
    </submittedName>
</protein>